<dbReference type="STRING" id="476157.GCA_001663155_02542"/>
<dbReference type="EMBL" id="VLLK01000001">
    <property type="protein sequence ID" value="TWJ09186.1"/>
    <property type="molecule type" value="Genomic_DNA"/>
</dbReference>
<protein>
    <recommendedName>
        <fullName evidence="2">Anti-sigma factor NepR domain-containing protein</fullName>
    </recommendedName>
</protein>
<name>A0A562UU88_9SPHN</name>
<sequence>MGSSKEPAQTRSGRKSGKSVPSPDWADGLKTLYDSVVEEPLPDSFKDLLDKLDEQSDGPS</sequence>
<dbReference type="AlphaFoldDB" id="A0A562UU88"/>
<feature type="domain" description="Anti-sigma factor NepR" evidence="2">
    <location>
        <begin position="23"/>
        <end position="56"/>
    </location>
</feature>
<evidence type="ECO:0000313" key="3">
    <source>
        <dbReference type="EMBL" id="TWJ09186.1"/>
    </source>
</evidence>
<comment type="caution">
    <text evidence="3">The sequence shown here is derived from an EMBL/GenBank/DDBJ whole genome shotgun (WGS) entry which is preliminary data.</text>
</comment>
<evidence type="ECO:0000256" key="1">
    <source>
        <dbReference type="SAM" id="MobiDB-lite"/>
    </source>
</evidence>
<keyword evidence="4" id="KW-1185">Reference proteome</keyword>
<feature type="compositionally biased region" description="Polar residues" evidence="1">
    <location>
        <begin position="1"/>
        <end position="11"/>
    </location>
</feature>
<dbReference type="OrthoDB" id="7510396at2"/>
<dbReference type="RefSeq" id="WP_067601904.1">
    <property type="nucleotide sequence ID" value="NZ_CP015963.1"/>
</dbReference>
<feature type="region of interest" description="Disordered" evidence="1">
    <location>
        <begin position="1"/>
        <end position="60"/>
    </location>
</feature>
<evidence type="ECO:0000313" key="4">
    <source>
        <dbReference type="Proteomes" id="UP000320547"/>
    </source>
</evidence>
<evidence type="ECO:0000259" key="2">
    <source>
        <dbReference type="Pfam" id="PF18557"/>
    </source>
</evidence>
<reference evidence="3 4" key="1">
    <citation type="submission" date="2019-07" db="EMBL/GenBank/DDBJ databases">
        <title>Genomic Encyclopedia of Archaeal and Bacterial Type Strains, Phase II (KMG-II): from individual species to whole genera.</title>
        <authorList>
            <person name="Goeker M."/>
        </authorList>
    </citation>
    <scope>NUCLEOTIDE SEQUENCE [LARGE SCALE GENOMIC DNA]</scope>
    <source>
        <strain evidence="3 4">ATCC BAA-2084</strain>
    </source>
</reference>
<proteinExistence type="predicted"/>
<gene>
    <name evidence="3" type="ORF">JN10_0811</name>
</gene>
<accession>A0A562UU88</accession>
<dbReference type="InterPro" id="IPR041649">
    <property type="entry name" value="NepR"/>
</dbReference>
<organism evidence="3 4">
    <name type="scientific">Altererythrobacter ishigakiensis</name>
    <dbReference type="NCBI Taxonomy" id="476157"/>
    <lineage>
        <taxon>Bacteria</taxon>
        <taxon>Pseudomonadati</taxon>
        <taxon>Pseudomonadota</taxon>
        <taxon>Alphaproteobacteria</taxon>
        <taxon>Sphingomonadales</taxon>
        <taxon>Erythrobacteraceae</taxon>
        <taxon>Altererythrobacter</taxon>
    </lineage>
</organism>
<dbReference type="Pfam" id="PF18557">
    <property type="entry name" value="NepR"/>
    <property type="match status" value="1"/>
</dbReference>
<feature type="compositionally biased region" description="Basic and acidic residues" evidence="1">
    <location>
        <begin position="44"/>
        <end position="54"/>
    </location>
</feature>
<dbReference type="Proteomes" id="UP000320547">
    <property type="component" value="Unassembled WGS sequence"/>
</dbReference>